<dbReference type="AlphaFoldDB" id="A0A087X9F1"/>
<dbReference type="PANTHER" id="PTHR10707">
    <property type="entry name" value="CYTOCHROME C OXIDASE SUBUNIT IV"/>
    <property type="match status" value="1"/>
</dbReference>
<evidence type="ECO:0000256" key="9">
    <source>
        <dbReference type="ARBA" id="ARBA00023136"/>
    </source>
</evidence>
<dbReference type="PANTHER" id="PTHR10707:SF15">
    <property type="entry name" value="CYTOCHROME C OXIDASE SUBUNIT 4"/>
    <property type="match status" value="1"/>
</dbReference>
<dbReference type="Pfam" id="PF02936">
    <property type="entry name" value="COX4"/>
    <property type="match status" value="1"/>
</dbReference>
<keyword evidence="5 10" id="KW-0812">Transmembrane</keyword>
<dbReference type="UniPathway" id="UPA00705"/>
<dbReference type="InterPro" id="IPR036639">
    <property type="entry name" value="Cyt_c_oxidase_su4_sf"/>
</dbReference>
<sequence length="178" mass="20684">MLRLTSSRLGSLLAGRPTAALTFSIKGRAASQQSHEVSEALDMSRPMYYDRVDMPLPDKPYKDVLSEAEQKLKQKEKGPWSQLTNEEKVALYRLKFCQSYSEMRAPSAEWKTVLGGVLFFLGFTGLVVWWQRIYVYPPRPRTLEDDWKAMQLQRMLDMRINPVEGLSAKWDYDKGQWK</sequence>
<dbReference type="RefSeq" id="XP_007578107.1">
    <property type="nucleotide sequence ID" value="XM_007578045.2"/>
</dbReference>
<dbReference type="GO" id="GO:0005743">
    <property type="term" value="C:mitochondrial inner membrane"/>
    <property type="evidence" value="ECO:0007669"/>
    <property type="project" value="UniProtKB-SubCell"/>
</dbReference>
<name>A0A087X9F1_POEFO</name>
<comment type="subunit">
    <text evidence="4">Component of the cytochrome c oxidase (complex IV, CIV), a multisubunit enzyme composed of 14 subunits. The complex is composed of a catalytic core of 3 subunits MT-CO1, MT-CO2 and MT-CO3, encoded in the mitochondrial DNA, and 11 supernumerary subunits COX4I, COX5A, COX5B, COX6A, COX6B, COX6C, COX7A, COX7B, COX7C, COX8 and NDUFA4, which are encoded in the nuclear genome. The complex exists as a monomer or a dimer and forms supercomplexes (SCs) in the inner mitochondrial membrane with NADH-ubiquinone oxidoreductase (complex I, CI) and ubiquinol-cytochrome c oxidoreductase (cytochrome b-c1 complex, complex III, CIII), resulting in different assemblies (supercomplex SCI(1)III(2)IV(1) and megacomplex MCI(2)III(2)IV(2)).</text>
</comment>
<comment type="similarity">
    <text evidence="3 10">Belongs to the cytochrome c oxidase IV family.</text>
</comment>
<evidence type="ECO:0000256" key="10">
    <source>
        <dbReference type="RuleBase" id="RU367145"/>
    </source>
</evidence>
<evidence type="ECO:0000256" key="3">
    <source>
        <dbReference type="ARBA" id="ARBA00008135"/>
    </source>
</evidence>
<reference evidence="11" key="2">
    <citation type="submission" date="2025-08" db="UniProtKB">
        <authorList>
            <consortium name="Ensembl"/>
        </authorList>
    </citation>
    <scope>IDENTIFICATION</scope>
</reference>
<evidence type="ECO:0000256" key="5">
    <source>
        <dbReference type="ARBA" id="ARBA00022692"/>
    </source>
</evidence>
<dbReference type="GO" id="GO:0045277">
    <property type="term" value="C:respiratory chain complex IV"/>
    <property type="evidence" value="ECO:0007669"/>
    <property type="project" value="InterPro"/>
</dbReference>
<dbReference type="FunFam" id="1.10.442.10:FF:000001">
    <property type="entry name" value="Cytochrome c oxidase subunit 4 isoform 1"/>
    <property type="match status" value="1"/>
</dbReference>
<dbReference type="InterPro" id="IPR004203">
    <property type="entry name" value="Cyt_c_oxidase_su4_fam"/>
</dbReference>
<organism evidence="11 12">
    <name type="scientific">Poecilia formosa</name>
    <name type="common">Amazon molly</name>
    <name type="synonym">Limia formosa</name>
    <dbReference type="NCBI Taxonomy" id="48698"/>
    <lineage>
        <taxon>Eukaryota</taxon>
        <taxon>Metazoa</taxon>
        <taxon>Chordata</taxon>
        <taxon>Craniata</taxon>
        <taxon>Vertebrata</taxon>
        <taxon>Euteleostomi</taxon>
        <taxon>Actinopterygii</taxon>
        <taxon>Neopterygii</taxon>
        <taxon>Teleostei</taxon>
        <taxon>Neoteleostei</taxon>
        <taxon>Acanthomorphata</taxon>
        <taxon>Ovalentaria</taxon>
        <taxon>Atherinomorphae</taxon>
        <taxon>Cyprinodontiformes</taxon>
        <taxon>Poeciliidae</taxon>
        <taxon>Poeciliinae</taxon>
        <taxon>Poecilia</taxon>
    </lineage>
</organism>
<evidence type="ECO:0000256" key="1">
    <source>
        <dbReference type="ARBA" id="ARBA00004434"/>
    </source>
</evidence>
<comment type="function">
    <text evidence="10">Component of the cytochrome c oxidase, the last enzyme in the mitochondrial electron transport chain which drives oxidative phosphorylation.</text>
</comment>
<dbReference type="CTD" id="84701"/>
<dbReference type="GeneID" id="103156115"/>
<dbReference type="SUPFAM" id="SSF81406">
    <property type="entry name" value="Mitochondrial cytochrome c oxidase subunit IV"/>
    <property type="match status" value="1"/>
</dbReference>
<evidence type="ECO:0000313" key="12">
    <source>
        <dbReference type="Proteomes" id="UP000028760"/>
    </source>
</evidence>
<keyword evidence="9 10" id="KW-0472">Membrane</keyword>
<dbReference type="Ensembl" id="ENSPFOT00000002408.2">
    <property type="protein sequence ID" value="ENSPFOP00000002404.2"/>
    <property type="gene ID" value="ENSPFOG00000002541.2"/>
</dbReference>
<comment type="pathway">
    <text evidence="2 10">Energy metabolism; oxidative phosphorylation.</text>
</comment>
<reference evidence="12" key="1">
    <citation type="submission" date="2013-10" db="EMBL/GenBank/DDBJ databases">
        <authorList>
            <person name="Schartl M."/>
            <person name="Warren W."/>
        </authorList>
    </citation>
    <scope>NUCLEOTIDE SEQUENCE [LARGE SCALE GENOMIC DNA]</scope>
    <source>
        <strain evidence="12">female</strain>
    </source>
</reference>
<dbReference type="KEGG" id="pfor:103156115"/>
<dbReference type="GO" id="GO:0006123">
    <property type="term" value="P:mitochondrial electron transport, cytochrome c to oxygen"/>
    <property type="evidence" value="ECO:0007669"/>
    <property type="project" value="InterPro"/>
</dbReference>
<dbReference type="Proteomes" id="UP000028760">
    <property type="component" value="Unassembled WGS sequence"/>
</dbReference>
<keyword evidence="8 10" id="KW-0496">Mitochondrion</keyword>
<dbReference type="eggNOG" id="KOG4075">
    <property type="taxonomic scope" value="Eukaryota"/>
</dbReference>
<evidence type="ECO:0000313" key="11">
    <source>
        <dbReference type="Ensembl" id="ENSPFOP00000002404.2"/>
    </source>
</evidence>
<dbReference type="PRINTS" id="PR01873">
    <property type="entry name" value="CYTCOXIDASE4"/>
</dbReference>
<protein>
    <recommendedName>
        <fullName evidence="10">Cytochrome c oxidase subunit 4</fullName>
    </recommendedName>
</protein>
<dbReference type="Gene3D" id="1.10.442.10">
    <property type="entry name" value="Cytochrome c oxidase subunit IV"/>
    <property type="match status" value="1"/>
</dbReference>
<proteinExistence type="inferred from homology"/>
<evidence type="ECO:0000256" key="8">
    <source>
        <dbReference type="ARBA" id="ARBA00023128"/>
    </source>
</evidence>
<dbReference type="EMBL" id="AYCK01018908">
    <property type="status" value="NOT_ANNOTATED_CDS"/>
    <property type="molecule type" value="Genomic_DNA"/>
</dbReference>
<reference evidence="11" key="3">
    <citation type="submission" date="2025-09" db="UniProtKB">
        <authorList>
            <consortium name="Ensembl"/>
        </authorList>
    </citation>
    <scope>IDENTIFICATION</scope>
</reference>
<dbReference type="CDD" id="cd00922">
    <property type="entry name" value="Cyt_c_Oxidase_IV"/>
    <property type="match status" value="1"/>
</dbReference>
<comment type="subcellular location">
    <subcellularLocation>
        <location evidence="1 10">Mitochondrion inner membrane</location>
        <topology evidence="1 10">Single-pass membrane protein</topology>
    </subcellularLocation>
</comment>
<keyword evidence="12" id="KW-1185">Reference proteome</keyword>
<dbReference type="GeneTree" id="ENSGT00390000002407"/>
<evidence type="ECO:0000256" key="2">
    <source>
        <dbReference type="ARBA" id="ARBA00004673"/>
    </source>
</evidence>
<keyword evidence="6 10" id="KW-0999">Mitochondrion inner membrane</keyword>
<keyword evidence="7 10" id="KW-1133">Transmembrane helix</keyword>
<feature type="transmembrane region" description="Helical" evidence="10">
    <location>
        <begin position="112"/>
        <end position="130"/>
    </location>
</feature>
<accession>A0A087X9F1</accession>
<dbReference type="STRING" id="48698.ENSPFOP00000002404"/>
<evidence type="ECO:0000256" key="4">
    <source>
        <dbReference type="ARBA" id="ARBA00011485"/>
    </source>
</evidence>
<dbReference type="OrthoDB" id="186013at2759"/>
<dbReference type="InterPro" id="IPR013288">
    <property type="entry name" value="Cyt_c_oxidase_su4"/>
</dbReference>
<dbReference type="OMA" id="IDCADFP"/>
<evidence type="ECO:0000256" key="6">
    <source>
        <dbReference type="ARBA" id="ARBA00022792"/>
    </source>
</evidence>
<evidence type="ECO:0000256" key="7">
    <source>
        <dbReference type="ARBA" id="ARBA00022989"/>
    </source>
</evidence>
<dbReference type="EMBL" id="AYCK01018909">
    <property type="status" value="NOT_ANNOTATED_CDS"/>
    <property type="molecule type" value="Genomic_DNA"/>
</dbReference>